<dbReference type="PANTHER" id="PTHR21039:SF0">
    <property type="entry name" value="HISTIDINOL-PHOSPHATASE"/>
    <property type="match status" value="1"/>
</dbReference>
<comment type="pathway">
    <text evidence="1 8">Amino-acid biosynthesis; L-histidine biosynthesis; L-histidine from 5-phospho-alpha-D-ribose 1-diphosphate: step 8/9.</text>
</comment>
<reference evidence="10 11" key="1">
    <citation type="submission" date="2015-09" db="EMBL/GenBank/DDBJ databases">
        <authorList>
            <consortium name="Pathogen Informatics"/>
        </authorList>
    </citation>
    <scope>NUCLEOTIDE SEQUENCE [LARGE SCALE GENOMIC DNA]</scope>
    <source>
        <strain evidence="10 11">2789STDY5834856</strain>
    </source>
</reference>
<name>A0A174J4Y2_9CLOT</name>
<proteinExistence type="inferred from homology"/>
<dbReference type="EC" id="3.1.3.15" evidence="3 8"/>
<gene>
    <name evidence="10" type="ORF">ERS852471_02615</name>
</gene>
<evidence type="ECO:0000256" key="2">
    <source>
        <dbReference type="ARBA" id="ARBA00009152"/>
    </source>
</evidence>
<dbReference type="GO" id="GO:0004401">
    <property type="term" value="F:histidinol-phosphatase activity"/>
    <property type="evidence" value="ECO:0007669"/>
    <property type="project" value="UniProtKB-UniRule"/>
</dbReference>
<dbReference type="NCBIfam" id="NF004086">
    <property type="entry name" value="PRK05588.1"/>
    <property type="match status" value="1"/>
</dbReference>
<dbReference type="InterPro" id="IPR010140">
    <property type="entry name" value="Histidinol_P_phosphatase_HisJ"/>
</dbReference>
<dbReference type="Pfam" id="PF02811">
    <property type="entry name" value="PHP"/>
    <property type="match status" value="1"/>
</dbReference>
<dbReference type="UniPathway" id="UPA00031">
    <property type="reaction ID" value="UER00013"/>
</dbReference>
<dbReference type="InterPro" id="IPR004013">
    <property type="entry name" value="PHP_dom"/>
</dbReference>
<dbReference type="SUPFAM" id="SSF89550">
    <property type="entry name" value="PHP domain-like"/>
    <property type="match status" value="1"/>
</dbReference>
<dbReference type="GO" id="GO:0005737">
    <property type="term" value="C:cytoplasm"/>
    <property type="evidence" value="ECO:0007669"/>
    <property type="project" value="TreeGrafter"/>
</dbReference>
<evidence type="ECO:0000256" key="5">
    <source>
        <dbReference type="ARBA" id="ARBA00022801"/>
    </source>
</evidence>
<dbReference type="Proteomes" id="UP000095594">
    <property type="component" value="Unassembled WGS sequence"/>
</dbReference>
<accession>A0A174J4Y2</accession>
<feature type="domain" description="PHP" evidence="9">
    <location>
        <begin position="4"/>
        <end position="187"/>
    </location>
</feature>
<evidence type="ECO:0000313" key="10">
    <source>
        <dbReference type="EMBL" id="CUO92220.1"/>
    </source>
</evidence>
<evidence type="ECO:0000259" key="9">
    <source>
        <dbReference type="Pfam" id="PF02811"/>
    </source>
</evidence>
<evidence type="ECO:0000256" key="3">
    <source>
        <dbReference type="ARBA" id="ARBA00013085"/>
    </source>
</evidence>
<evidence type="ECO:0000256" key="4">
    <source>
        <dbReference type="ARBA" id="ARBA00022605"/>
    </source>
</evidence>
<evidence type="ECO:0000313" key="11">
    <source>
        <dbReference type="Proteomes" id="UP000095594"/>
    </source>
</evidence>
<dbReference type="InterPro" id="IPR016195">
    <property type="entry name" value="Pol/histidinol_Pase-like"/>
</dbReference>
<protein>
    <recommendedName>
        <fullName evidence="3 8">Histidinol-phosphatase</fullName>
        <shortName evidence="8">HolPase</shortName>
        <ecNumber evidence="3 8">3.1.3.15</ecNumber>
    </recommendedName>
</protein>
<keyword evidence="6 8" id="KW-0368">Histidine biosynthesis</keyword>
<keyword evidence="4 8" id="KW-0028">Amino-acid biosynthesis</keyword>
<evidence type="ECO:0000256" key="6">
    <source>
        <dbReference type="ARBA" id="ARBA00023102"/>
    </source>
</evidence>
<comment type="similarity">
    <text evidence="2 8">Belongs to the PHP hydrolase family. HisK subfamily.</text>
</comment>
<dbReference type="PANTHER" id="PTHR21039">
    <property type="entry name" value="HISTIDINOL PHOSPHATASE-RELATED"/>
    <property type="match status" value="1"/>
</dbReference>
<keyword evidence="5 8" id="KW-0378">Hydrolase</keyword>
<organism evidence="10 11">
    <name type="scientific">Clostridium disporicum</name>
    <dbReference type="NCBI Taxonomy" id="84024"/>
    <lineage>
        <taxon>Bacteria</taxon>
        <taxon>Bacillati</taxon>
        <taxon>Bacillota</taxon>
        <taxon>Clostridia</taxon>
        <taxon>Eubacteriales</taxon>
        <taxon>Clostridiaceae</taxon>
        <taxon>Clostridium</taxon>
    </lineage>
</organism>
<dbReference type="NCBIfam" id="TIGR01856">
    <property type="entry name" value="hisJ_fam"/>
    <property type="match status" value="1"/>
</dbReference>
<dbReference type="GO" id="GO:0000105">
    <property type="term" value="P:L-histidine biosynthetic process"/>
    <property type="evidence" value="ECO:0007669"/>
    <property type="project" value="UniProtKB-UniRule"/>
</dbReference>
<evidence type="ECO:0000256" key="7">
    <source>
        <dbReference type="ARBA" id="ARBA00049158"/>
    </source>
</evidence>
<dbReference type="AlphaFoldDB" id="A0A174J4Y2"/>
<comment type="catalytic activity">
    <reaction evidence="7 8">
        <text>L-histidinol phosphate + H2O = L-histidinol + phosphate</text>
        <dbReference type="Rhea" id="RHEA:14465"/>
        <dbReference type="ChEBI" id="CHEBI:15377"/>
        <dbReference type="ChEBI" id="CHEBI:43474"/>
        <dbReference type="ChEBI" id="CHEBI:57699"/>
        <dbReference type="ChEBI" id="CHEBI:57980"/>
        <dbReference type="EC" id="3.1.3.15"/>
    </reaction>
</comment>
<evidence type="ECO:0000256" key="1">
    <source>
        <dbReference type="ARBA" id="ARBA00004970"/>
    </source>
</evidence>
<sequence>MIFDTHMHTIFSSDSKMSISEVINTSKSLNLGVCLTEHMDLDYPEENEFKCDIPRYLETYSNYRSDSLLLGIEIGMTQNTLLENEATSNKYDFDYILGSIHTVDGLDIYNTFHNNKLPSDDFYKRYYENMLYCVENYNNFDSLGHIDYLFRYAPFPNNEININPYKEIVEAIFLNLIKKDKAIEINTRRLSNPASLQALLETYKFYKELGGRYVTIGSDAHTPSAIGNNIKEALMLAEQLSLKPIYYKSRKINYFK</sequence>
<dbReference type="RefSeq" id="WP_070205699.1">
    <property type="nucleotide sequence ID" value="NZ_CABIXQ010000019.1"/>
</dbReference>
<dbReference type="Gene3D" id="3.20.20.140">
    <property type="entry name" value="Metal-dependent hydrolases"/>
    <property type="match status" value="1"/>
</dbReference>
<dbReference type="EMBL" id="CYZX01000019">
    <property type="protein sequence ID" value="CUO92220.1"/>
    <property type="molecule type" value="Genomic_DNA"/>
</dbReference>
<evidence type="ECO:0000256" key="8">
    <source>
        <dbReference type="RuleBase" id="RU366003"/>
    </source>
</evidence>